<gene>
    <name evidence="3" type="ORF">DM867_12415</name>
    <name evidence="5" type="ORF">DMP03_00250</name>
    <name evidence="4" type="ORF">DP108_11920</name>
</gene>
<evidence type="ECO:0000313" key="7">
    <source>
        <dbReference type="Proteomes" id="UP000326302"/>
    </source>
</evidence>
<keyword evidence="1" id="KW-0479">Metal-binding</keyword>
<dbReference type="GO" id="GO:0008270">
    <property type="term" value="F:zinc ion binding"/>
    <property type="evidence" value="ECO:0007669"/>
    <property type="project" value="UniProtKB-KW"/>
</dbReference>
<dbReference type="Proteomes" id="UP000326302">
    <property type="component" value="Unassembled WGS sequence"/>
</dbReference>
<dbReference type="Proteomes" id="UP000326207">
    <property type="component" value="Unassembled WGS sequence"/>
</dbReference>
<dbReference type="EMBL" id="QJOW01000001">
    <property type="protein sequence ID" value="KAB7517835.1"/>
    <property type="molecule type" value="Genomic_DNA"/>
</dbReference>
<proteinExistence type="predicted"/>
<organism evidence="3 8">
    <name type="scientific">Halosegnis rubeus</name>
    <dbReference type="NCBI Taxonomy" id="2212850"/>
    <lineage>
        <taxon>Archaea</taxon>
        <taxon>Methanobacteriati</taxon>
        <taxon>Methanobacteriota</taxon>
        <taxon>Stenosarchaea group</taxon>
        <taxon>Halobacteria</taxon>
        <taxon>Halobacteriales</taxon>
        <taxon>Natronomonadaceae</taxon>
        <taxon>Halosegnis</taxon>
    </lineage>
</organism>
<feature type="domain" description="SWIM-type" evidence="2">
    <location>
        <begin position="60"/>
        <end position="106"/>
    </location>
</feature>
<keyword evidence="8" id="KW-1185">Reference proteome</keyword>
<accession>A0A5N5U7A8</accession>
<protein>
    <recommendedName>
        <fullName evidence="2">SWIM-type domain-containing protein</fullName>
    </recommendedName>
</protein>
<evidence type="ECO:0000313" key="8">
    <source>
        <dbReference type="Proteomes" id="UP000326865"/>
    </source>
</evidence>
<dbReference type="AlphaFoldDB" id="A0A5N5U1Y0"/>
<reference evidence="6 7" key="1">
    <citation type="submission" date="2019-10" db="EMBL/GenBank/DDBJ databases">
        <title>Unraveling microbial dark matter from salterns through culturing: the case of the genus Halosegnis.</title>
        <authorList>
            <person name="Duran-Viseras A."/>
            <person name="Andrei A.-S."/>
            <person name="Vera-Gargallo B."/>
            <person name="Ghai R."/>
            <person name="Sanchez-Porro C."/>
            <person name="Ventosa A."/>
        </authorList>
    </citation>
    <scope>NUCLEOTIDE SEQUENCE [LARGE SCALE GENOMIC DNA]</scope>
    <source>
        <strain evidence="5 7">F17-44</strain>
        <strain evidence="3 8">F18-79</strain>
        <strain evidence="4 6">F19-13</strain>
    </source>
</reference>
<name>A0A5N5U1Y0_9EURY</name>
<dbReference type="EMBL" id="QMDY01000009">
    <property type="protein sequence ID" value="KAB7514475.1"/>
    <property type="molecule type" value="Genomic_DNA"/>
</dbReference>
<comment type="caution">
    <text evidence="3">The sequence shown here is derived from an EMBL/GenBank/DDBJ whole genome shotgun (WGS) entry which is preliminary data.</text>
</comment>
<dbReference type="PROSITE" id="PS50966">
    <property type="entry name" value="ZF_SWIM"/>
    <property type="match status" value="1"/>
</dbReference>
<evidence type="ECO:0000313" key="3">
    <source>
        <dbReference type="EMBL" id="KAB7512540.1"/>
    </source>
</evidence>
<evidence type="ECO:0000313" key="4">
    <source>
        <dbReference type="EMBL" id="KAB7514475.1"/>
    </source>
</evidence>
<sequence length="124" mass="13941">MRHPREPQGVNAVEEWQTELDAAGELTPGIVDAILSTHGERGAKAIEAVAEARVKEYNDFTVVVGHSEEHVVEDGGCQCRDAQYNLDPDDPTERCWHALAVAIAQRVDEVDRHDMWYSDVREFL</sequence>
<evidence type="ECO:0000256" key="1">
    <source>
        <dbReference type="PROSITE-ProRule" id="PRU00325"/>
    </source>
</evidence>
<evidence type="ECO:0000313" key="6">
    <source>
        <dbReference type="Proteomes" id="UP000326207"/>
    </source>
</evidence>
<evidence type="ECO:0000313" key="5">
    <source>
        <dbReference type="EMBL" id="KAB7517835.1"/>
    </source>
</evidence>
<accession>A0A5N5U1Y0</accession>
<dbReference type="InterPro" id="IPR007527">
    <property type="entry name" value="Znf_SWIM"/>
</dbReference>
<keyword evidence="1" id="KW-0863">Zinc-finger</keyword>
<accession>A0A5N5UGH5</accession>
<dbReference type="EMBL" id="QKKZ01000008">
    <property type="protein sequence ID" value="KAB7512540.1"/>
    <property type="molecule type" value="Genomic_DNA"/>
</dbReference>
<keyword evidence="1" id="KW-0862">Zinc</keyword>
<evidence type="ECO:0000259" key="2">
    <source>
        <dbReference type="PROSITE" id="PS50966"/>
    </source>
</evidence>
<dbReference type="Proteomes" id="UP000326865">
    <property type="component" value="Unassembled WGS sequence"/>
</dbReference>